<dbReference type="PANTHER" id="PTHR10491">
    <property type="entry name" value="DTDP-4-DEHYDRORHAMNOSE REDUCTASE"/>
    <property type="match status" value="1"/>
</dbReference>
<name>A0A928V0C1_9SPHI</name>
<feature type="domain" description="RmlD-like substrate binding" evidence="7">
    <location>
        <begin position="8"/>
        <end position="288"/>
    </location>
</feature>
<keyword evidence="6" id="KW-0560">Oxidoreductase</keyword>
<sequence>MSPSSKKTVLVTGSTGQLGLELQDVFRNQVQFECFFLDRKQLPLDQINLIHPVLDMYQPDYIIHAGAYTAVDLAESEPLLAEKINHLASDQIAEYCAINDTKLIAISTDYVFNGQSSLPLDEDSATEPLNVYGETKLKGEQAINRLLPDGIIIRTSWVYSKYGKNFVKTMQRLLSERDQIQVISDQIGSPTYAKDLAEAIFQIIDSDKWQGGIYHYSNEGQASWYEFAVTIRDILNLQCQVLAIGSEEYPTAAQRPKYSLLDKTKIKNTFEINIPEWKSSLQKMLNEVSN</sequence>
<evidence type="ECO:0000313" key="9">
    <source>
        <dbReference type="Proteomes" id="UP000616201"/>
    </source>
</evidence>
<accession>A0A928V0C1</accession>
<dbReference type="PANTHER" id="PTHR10491:SF4">
    <property type="entry name" value="METHIONINE ADENOSYLTRANSFERASE 2 SUBUNIT BETA"/>
    <property type="match status" value="1"/>
</dbReference>
<dbReference type="SUPFAM" id="SSF51735">
    <property type="entry name" value="NAD(P)-binding Rossmann-fold domains"/>
    <property type="match status" value="1"/>
</dbReference>
<dbReference type="RefSeq" id="WP_196934311.1">
    <property type="nucleotide sequence ID" value="NZ_MU158697.1"/>
</dbReference>
<dbReference type="CDD" id="cd05254">
    <property type="entry name" value="dTDP_HR_like_SDR_e"/>
    <property type="match status" value="1"/>
</dbReference>
<dbReference type="Gene3D" id="3.40.50.720">
    <property type="entry name" value="NAD(P)-binding Rossmann-like Domain"/>
    <property type="match status" value="1"/>
</dbReference>
<keyword evidence="6" id="KW-0521">NADP</keyword>
<evidence type="ECO:0000256" key="6">
    <source>
        <dbReference type="RuleBase" id="RU364082"/>
    </source>
</evidence>
<dbReference type="InterPro" id="IPR005913">
    <property type="entry name" value="dTDP_dehydrorham_reduct"/>
</dbReference>
<dbReference type="GO" id="GO:0008831">
    <property type="term" value="F:dTDP-4-dehydrorhamnose reductase activity"/>
    <property type="evidence" value="ECO:0007669"/>
    <property type="project" value="UniProtKB-EC"/>
</dbReference>
<evidence type="ECO:0000256" key="4">
    <source>
        <dbReference type="ARBA" id="ARBA00017099"/>
    </source>
</evidence>
<organism evidence="8 9">
    <name type="scientific">Sphingobacterium hungaricum</name>
    <dbReference type="NCBI Taxonomy" id="2082723"/>
    <lineage>
        <taxon>Bacteria</taxon>
        <taxon>Pseudomonadati</taxon>
        <taxon>Bacteroidota</taxon>
        <taxon>Sphingobacteriia</taxon>
        <taxon>Sphingobacteriales</taxon>
        <taxon>Sphingobacteriaceae</taxon>
        <taxon>Sphingobacterium</taxon>
    </lineage>
</organism>
<dbReference type="InterPro" id="IPR029903">
    <property type="entry name" value="RmlD-like-bd"/>
</dbReference>
<gene>
    <name evidence="8" type="primary">rfbD</name>
    <name evidence="8" type="ORF">C4F49_10630</name>
</gene>
<reference evidence="8" key="1">
    <citation type="submission" date="2018-02" db="EMBL/GenBank/DDBJ databases">
        <authorList>
            <person name="Vasarhelyi B.M."/>
            <person name="Deshmukh S."/>
            <person name="Balint B."/>
            <person name="Kukolya J."/>
        </authorList>
    </citation>
    <scope>NUCLEOTIDE SEQUENCE</scope>
    <source>
        <strain evidence="8">KB22</strain>
    </source>
</reference>
<evidence type="ECO:0000256" key="5">
    <source>
        <dbReference type="ARBA" id="ARBA00048200"/>
    </source>
</evidence>
<dbReference type="EMBL" id="PRDK01000005">
    <property type="protein sequence ID" value="MBE8714137.1"/>
    <property type="molecule type" value="Genomic_DNA"/>
</dbReference>
<proteinExistence type="inferred from homology"/>
<dbReference type="GO" id="GO:0019305">
    <property type="term" value="P:dTDP-rhamnose biosynthetic process"/>
    <property type="evidence" value="ECO:0007669"/>
    <property type="project" value="TreeGrafter"/>
</dbReference>
<evidence type="ECO:0000256" key="2">
    <source>
        <dbReference type="ARBA" id="ARBA00010944"/>
    </source>
</evidence>
<dbReference type="Gene3D" id="3.90.25.10">
    <property type="entry name" value="UDP-galactose 4-epimerase, domain 1"/>
    <property type="match status" value="1"/>
</dbReference>
<dbReference type="NCBIfam" id="TIGR01214">
    <property type="entry name" value="rmlD"/>
    <property type="match status" value="1"/>
</dbReference>
<comment type="pathway">
    <text evidence="1 6">Carbohydrate biosynthesis; dTDP-L-rhamnose biosynthesis.</text>
</comment>
<comment type="similarity">
    <text evidence="2 6">Belongs to the dTDP-4-dehydrorhamnose reductase family.</text>
</comment>
<dbReference type="EC" id="1.1.1.133" evidence="3 6"/>
<protein>
    <recommendedName>
        <fullName evidence="4 6">dTDP-4-dehydrorhamnose reductase</fullName>
        <ecNumber evidence="3 6">1.1.1.133</ecNumber>
    </recommendedName>
</protein>
<dbReference type="AlphaFoldDB" id="A0A928V0C1"/>
<evidence type="ECO:0000256" key="1">
    <source>
        <dbReference type="ARBA" id="ARBA00004781"/>
    </source>
</evidence>
<dbReference type="Pfam" id="PF04321">
    <property type="entry name" value="RmlD_sub_bind"/>
    <property type="match status" value="1"/>
</dbReference>
<evidence type="ECO:0000313" key="8">
    <source>
        <dbReference type="EMBL" id="MBE8714137.1"/>
    </source>
</evidence>
<dbReference type="Proteomes" id="UP000616201">
    <property type="component" value="Unassembled WGS sequence"/>
</dbReference>
<comment type="caution">
    <text evidence="8">The sequence shown here is derived from an EMBL/GenBank/DDBJ whole genome shotgun (WGS) entry which is preliminary data.</text>
</comment>
<evidence type="ECO:0000259" key="7">
    <source>
        <dbReference type="Pfam" id="PF04321"/>
    </source>
</evidence>
<evidence type="ECO:0000256" key="3">
    <source>
        <dbReference type="ARBA" id="ARBA00012929"/>
    </source>
</evidence>
<comment type="function">
    <text evidence="6">Catalyzes the reduction of dTDP-6-deoxy-L-lyxo-4-hexulose to yield dTDP-L-rhamnose.</text>
</comment>
<keyword evidence="9" id="KW-1185">Reference proteome</keyword>
<dbReference type="InterPro" id="IPR036291">
    <property type="entry name" value="NAD(P)-bd_dom_sf"/>
</dbReference>
<comment type="catalytic activity">
    <reaction evidence="5">
        <text>dTDP-beta-L-rhamnose + NADP(+) = dTDP-4-dehydro-beta-L-rhamnose + NADPH + H(+)</text>
        <dbReference type="Rhea" id="RHEA:21796"/>
        <dbReference type="ChEBI" id="CHEBI:15378"/>
        <dbReference type="ChEBI" id="CHEBI:57510"/>
        <dbReference type="ChEBI" id="CHEBI:57783"/>
        <dbReference type="ChEBI" id="CHEBI:58349"/>
        <dbReference type="ChEBI" id="CHEBI:62830"/>
        <dbReference type="EC" id="1.1.1.133"/>
    </reaction>
</comment>
<dbReference type="GO" id="GO:0005829">
    <property type="term" value="C:cytosol"/>
    <property type="evidence" value="ECO:0007669"/>
    <property type="project" value="TreeGrafter"/>
</dbReference>